<sequence length="211" mass="23642">MEGEALSSLCTPALVVDVDKVKRNAQRMIERCQKLGVQLRPHMKTHKTLECADIMTGGSRRCVVVSTLAEACFYADHAFDDILYAYSLPFDKVERCAALSERLDLFQILLDHPQALEQLKKRPLRDGRLWHVWLKVDCGNGRAGVLHSEPEALRLAQAIIPDRGCGANGRVRSLWEHLWLQRSGANTGCCPGNHQLDSAVHGKTEGCWHHL</sequence>
<dbReference type="STRING" id="240159.A0A4U5UZP3"/>
<dbReference type="Gene3D" id="3.20.20.10">
    <property type="entry name" value="Alanine racemase"/>
    <property type="match status" value="1"/>
</dbReference>
<dbReference type="Pfam" id="PF01168">
    <property type="entry name" value="Ala_racemase_N"/>
    <property type="match status" value="1"/>
</dbReference>
<dbReference type="AlphaFoldDB" id="A0A4U5UZP3"/>
<feature type="domain" description="Alanine racemase N-terminal" evidence="1">
    <location>
        <begin position="16"/>
        <end position="161"/>
    </location>
</feature>
<dbReference type="Proteomes" id="UP000298787">
    <property type="component" value="Chromosome 12"/>
</dbReference>
<dbReference type="EMBL" id="CM014089">
    <property type="protein sequence ID" value="TKS80250.1"/>
    <property type="molecule type" value="Genomic_DNA"/>
</dbReference>
<reference evidence="2 3" key="1">
    <citation type="submission" date="2019-01" db="EMBL/GenBank/DDBJ databases">
        <title>Genome Assembly of Collichthys lucidus.</title>
        <authorList>
            <person name="Cai M."/>
            <person name="Xiao S."/>
        </authorList>
    </citation>
    <scope>NUCLEOTIDE SEQUENCE [LARGE SCALE GENOMIC DNA]</scope>
    <source>
        <strain evidence="2">JT15FE1705JMU</strain>
        <tissue evidence="2">Muscle</tissue>
    </source>
</reference>
<name>A0A4U5UZP3_COLLU</name>
<evidence type="ECO:0000313" key="2">
    <source>
        <dbReference type="EMBL" id="TKS80250.1"/>
    </source>
</evidence>
<dbReference type="SUPFAM" id="SSF51419">
    <property type="entry name" value="PLP-binding barrel"/>
    <property type="match status" value="1"/>
</dbReference>
<dbReference type="InterPro" id="IPR029066">
    <property type="entry name" value="PLP-binding_barrel"/>
</dbReference>
<dbReference type="InterPro" id="IPR051466">
    <property type="entry name" value="D-amino_acid_metab_enzyme"/>
</dbReference>
<proteinExistence type="predicted"/>
<protein>
    <recommendedName>
        <fullName evidence="1">Alanine racemase N-terminal domain-containing protein</fullName>
    </recommendedName>
</protein>
<dbReference type="GO" id="GO:0008721">
    <property type="term" value="F:D-serine ammonia-lyase activity"/>
    <property type="evidence" value="ECO:0007669"/>
    <property type="project" value="TreeGrafter"/>
</dbReference>
<gene>
    <name evidence="2" type="ORF">D9C73_013517</name>
</gene>
<dbReference type="PANTHER" id="PTHR28004:SF2">
    <property type="entry name" value="D-SERINE DEHYDRATASE"/>
    <property type="match status" value="1"/>
</dbReference>
<evidence type="ECO:0000259" key="1">
    <source>
        <dbReference type="Pfam" id="PF01168"/>
    </source>
</evidence>
<dbReference type="GO" id="GO:0036088">
    <property type="term" value="P:D-serine catabolic process"/>
    <property type="evidence" value="ECO:0007669"/>
    <property type="project" value="TreeGrafter"/>
</dbReference>
<dbReference type="PANTHER" id="PTHR28004">
    <property type="entry name" value="ZGC:162816-RELATED"/>
    <property type="match status" value="1"/>
</dbReference>
<dbReference type="InterPro" id="IPR001608">
    <property type="entry name" value="Ala_racemase_N"/>
</dbReference>
<organism evidence="2 3">
    <name type="scientific">Collichthys lucidus</name>
    <name type="common">Big head croaker</name>
    <name type="synonym">Sciaena lucida</name>
    <dbReference type="NCBI Taxonomy" id="240159"/>
    <lineage>
        <taxon>Eukaryota</taxon>
        <taxon>Metazoa</taxon>
        <taxon>Chordata</taxon>
        <taxon>Craniata</taxon>
        <taxon>Vertebrata</taxon>
        <taxon>Euteleostomi</taxon>
        <taxon>Actinopterygii</taxon>
        <taxon>Neopterygii</taxon>
        <taxon>Teleostei</taxon>
        <taxon>Neoteleostei</taxon>
        <taxon>Acanthomorphata</taxon>
        <taxon>Eupercaria</taxon>
        <taxon>Sciaenidae</taxon>
        <taxon>Collichthys</taxon>
    </lineage>
</organism>
<keyword evidence="3" id="KW-1185">Reference proteome</keyword>
<evidence type="ECO:0000313" key="3">
    <source>
        <dbReference type="Proteomes" id="UP000298787"/>
    </source>
</evidence>
<accession>A0A4U5UZP3</accession>